<protein>
    <submittedName>
        <fullName evidence="2">Putative PEP-CTERM protein-sorting domain-containing protein</fullName>
    </submittedName>
</protein>
<evidence type="ECO:0000313" key="3">
    <source>
        <dbReference type="Proteomes" id="UP000494216"/>
    </source>
</evidence>
<dbReference type="NCBIfam" id="TIGR02595">
    <property type="entry name" value="PEP_CTERM"/>
    <property type="match status" value="1"/>
</dbReference>
<dbReference type="InterPro" id="IPR013424">
    <property type="entry name" value="Ice-binding_C"/>
</dbReference>
<feature type="chain" id="PRO_5035776776" evidence="1">
    <location>
        <begin position="37"/>
        <end position="233"/>
    </location>
</feature>
<evidence type="ECO:0000313" key="2">
    <source>
        <dbReference type="EMBL" id="CAA9892621.1"/>
    </source>
</evidence>
<reference evidence="2 3" key="1">
    <citation type="submission" date="2020-02" db="EMBL/GenBank/DDBJ databases">
        <authorList>
            <person name="Hogendoorn C."/>
        </authorList>
    </citation>
    <scope>NUCLEOTIDE SEQUENCE [LARGE SCALE GENOMIC DNA]</scope>
    <source>
        <strain evidence="2">METHB21</strain>
    </source>
</reference>
<evidence type="ECO:0000256" key="1">
    <source>
        <dbReference type="SAM" id="SignalP"/>
    </source>
</evidence>
<gene>
    <name evidence="2" type="ORF">METHB2_760003</name>
</gene>
<feature type="signal peptide" evidence="1">
    <location>
        <begin position="1"/>
        <end position="36"/>
    </location>
</feature>
<keyword evidence="1" id="KW-0732">Signal</keyword>
<dbReference type="Proteomes" id="UP000494216">
    <property type="component" value="Unassembled WGS sequence"/>
</dbReference>
<proteinExistence type="predicted"/>
<dbReference type="EMBL" id="CADCXN010000109">
    <property type="protein sequence ID" value="CAA9892621.1"/>
    <property type="molecule type" value="Genomic_DNA"/>
</dbReference>
<accession>A0A8S0WSC8</accession>
<organism evidence="2 3">
    <name type="scientific">Candidatus Methylobacter favarea</name>
    <dbReference type="NCBI Taxonomy" id="2707345"/>
    <lineage>
        <taxon>Bacteria</taxon>
        <taxon>Pseudomonadati</taxon>
        <taxon>Pseudomonadota</taxon>
        <taxon>Gammaproteobacteria</taxon>
        <taxon>Methylococcales</taxon>
        <taxon>Methylococcaceae</taxon>
        <taxon>Methylobacter</taxon>
    </lineage>
</organism>
<name>A0A8S0WSC8_9GAMM</name>
<comment type="caution">
    <text evidence="2">The sequence shown here is derived from an EMBL/GenBank/DDBJ whole genome shotgun (WGS) entry which is preliminary data.</text>
</comment>
<dbReference type="AlphaFoldDB" id="A0A8S0WSC8"/>
<sequence length="233" mass="24226">MNIMIKKEKTPFRLAFLLAVTGLLTLGSAFTTNAYAASCGTSGGLDTINVTFRDSDSDGCGGVFSGNDSLTAVNDSANNLLFGGTNWLYELKDDSPGAPGSGSASFLGLDWTLSAGSTGSWTLTIADPNPASLPVATDFLAVLKGSNSWAAYFFDNEVFNSTGTSAGTFNIVFANGGSNDPDLSHLTLYARQGDLPPTNPDTVPEPSIIWLIGIGLMSLTMVLSKQSKSALQA</sequence>
<keyword evidence="3" id="KW-1185">Reference proteome</keyword>